<keyword evidence="2 5" id="KW-0067">ATP-binding</keyword>
<evidence type="ECO:0000256" key="2">
    <source>
        <dbReference type="ARBA" id="ARBA00022840"/>
    </source>
</evidence>
<dbReference type="GO" id="GO:0005524">
    <property type="term" value="F:ATP binding"/>
    <property type="evidence" value="ECO:0007669"/>
    <property type="project" value="UniProtKB-KW"/>
</dbReference>
<sequence length="633" mass="68390">MNLVNLESVSHAYGPKPLLSDISLGVEAGERIGVVGRNGGGKTTLLSVLAGTVRPDSGRVTHNRGLRVGFLSQQDTLDPTATIRELVLGGLAEHEWAGDQRVRDILANLIGDLDLGAKTADLSGGERRRTALAKLLIDDHDLIMLDEPTNHLDIEAIAWLAGHLAAQKSALVVVTHDRWFLDAVSTRTWEVVDGRVERYEGGYAAYVLAKAERARIAQATEERRQNLMRKEIAWLRRGPPARTSKPKFRVDAAQALIANEPPARETVELMRFAAARLGKTVYDLEDVTLHAGGPDTGPRVLDRLTWQFGPGDRIGLIGVNGSGKSSVLRLLADSIKPDSGRVVRGKTVRLAHLSQELAEVDPARRVLESVEEVRKYLQVGKREWTASQLLERLGFKGEAQWKVVGDLSGGERRRLQLLRLLMDDPNVLLLDEPTNDLDIETLNELEDLLDAWPGTLVLVSHDRYFLERVTDRCVALLGDGKLSLLPGGVDEYLERRAAGTAVTARLNTTPANGSDGGTSGRESVAAVASGTGTGAGSGGAVSGGDGSAGAGTSGQAAPGLSAKEERELRKELNRLERQLDKLSDQESRLHAAMAEAASDYAKLGSLDAQLREITTQKDGIEAEWLEVADRLGD</sequence>
<dbReference type="Gene3D" id="3.40.50.300">
    <property type="entry name" value="P-loop containing nucleotide triphosphate hydrolases"/>
    <property type="match status" value="2"/>
</dbReference>
<dbReference type="EMBL" id="FNVT01000012">
    <property type="protein sequence ID" value="SEG99147.1"/>
    <property type="molecule type" value="Genomic_DNA"/>
</dbReference>
<dbReference type="InterPro" id="IPR003593">
    <property type="entry name" value="AAA+_ATPase"/>
</dbReference>
<dbReference type="InterPro" id="IPR032781">
    <property type="entry name" value="ABC_tran_Xtn"/>
</dbReference>
<evidence type="ECO:0000256" key="3">
    <source>
        <dbReference type="SAM" id="MobiDB-lite"/>
    </source>
</evidence>
<feature type="domain" description="ABC transporter" evidence="4">
    <location>
        <begin position="4"/>
        <end position="218"/>
    </location>
</feature>
<evidence type="ECO:0000313" key="6">
    <source>
        <dbReference type="Proteomes" id="UP000236732"/>
    </source>
</evidence>
<evidence type="ECO:0000313" key="5">
    <source>
        <dbReference type="EMBL" id="SEG99147.1"/>
    </source>
</evidence>
<protein>
    <submittedName>
        <fullName evidence="5">ATP-binding cassette, subfamily F, uup</fullName>
    </submittedName>
</protein>
<dbReference type="RefSeq" id="WP_103960501.1">
    <property type="nucleotide sequence ID" value="NZ_FNVT01000012.1"/>
</dbReference>
<dbReference type="PANTHER" id="PTHR42855">
    <property type="entry name" value="ABC TRANSPORTER ATP-BINDING SUBUNIT"/>
    <property type="match status" value="1"/>
</dbReference>
<dbReference type="InterPro" id="IPR017871">
    <property type="entry name" value="ABC_transporter-like_CS"/>
</dbReference>
<dbReference type="Pfam" id="PF12848">
    <property type="entry name" value="ABC_tran_Xtn"/>
    <property type="match status" value="1"/>
</dbReference>
<dbReference type="PROSITE" id="PS00211">
    <property type="entry name" value="ABC_TRANSPORTER_1"/>
    <property type="match status" value="1"/>
</dbReference>
<keyword evidence="6" id="KW-1185">Reference proteome</keyword>
<feature type="compositionally biased region" description="Gly residues" evidence="3">
    <location>
        <begin position="531"/>
        <end position="552"/>
    </location>
</feature>
<dbReference type="OrthoDB" id="3207002at2"/>
<feature type="domain" description="ABC transporter" evidence="4">
    <location>
        <begin position="282"/>
        <end position="504"/>
    </location>
</feature>
<accession>A0A1H6EMR3</accession>
<dbReference type="InterPro" id="IPR027417">
    <property type="entry name" value="P-loop_NTPase"/>
</dbReference>
<dbReference type="InterPro" id="IPR003439">
    <property type="entry name" value="ABC_transporter-like_ATP-bd"/>
</dbReference>
<dbReference type="CDD" id="cd03221">
    <property type="entry name" value="ABCF_EF-3"/>
    <property type="match status" value="2"/>
</dbReference>
<organism evidence="5 6">
    <name type="scientific">Nonomuraea solani</name>
    <dbReference type="NCBI Taxonomy" id="1144553"/>
    <lineage>
        <taxon>Bacteria</taxon>
        <taxon>Bacillati</taxon>
        <taxon>Actinomycetota</taxon>
        <taxon>Actinomycetes</taxon>
        <taxon>Streptosporangiales</taxon>
        <taxon>Streptosporangiaceae</taxon>
        <taxon>Nonomuraea</taxon>
    </lineage>
</organism>
<dbReference type="PROSITE" id="PS50893">
    <property type="entry name" value="ABC_TRANSPORTER_2"/>
    <property type="match status" value="2"/>
</dbReference>
<dbReference type="AlphaFoldDB" id="A0A1H6EMR3"/>
<proteinExistence type="predicted"/>
<gene>
    <name evidence="5" type="ORF">SAMN05444920_112251</name>
</gene>
<dbReference type="SMART" id="SM00382">
    <property type="entry name" value="AAA"/>
    <property type="match status" value="2"/>
</dbReference>
<evidence type="ECO:0000256" key="1">
    <source>
        <dbReference type="ARBA" id="ARBA00022741"/>
    </source>
</evidence>
<dbReference type="InterPro" id="IPR051309">
    <property type="entry name" value="ABCF_ATPase"/>
</dbReference>
<dbReference type="GO" id="GO:0016887">
    <property type="term" value="F:ATP hydrolysis activity"/>
    <property type="evidence" value="ECO:0007669"/>
    <property type="project" value="InterPro"/>
</dbReference>
<dbReference type="SUPFAM" id="SSF52540">
    <property type="entry name" value="P-loop containing nucleoside triphosphate hydrolases"/>
    <property type="match status" value="2"/>
</dbReference>
<feature type="region of interest" description="Disordered" evidence="3">
    <location>
        <begin position="504"/>
        <end position="565"/>
    </location>
</feature>
<keyword evidence="1" id="KW-0547">Nucleotide-binding</keyword>
<dbReference type="PANTHER" id="PTHR42855:SF1">
    <property type="entry name" value="ABC TRANSPORTER DOMAIN-CONTAINING PROTEIN"/>
    <property type="match status" value="1"/>
</dbReference>
<evidence type="ECO:0000259" key="4">
    <source>
        <dbReference type="PROSITE" id="PS50893"/>
    </source>
</evidence>
<name>A0A1H6EMR3_9ACTN</name>
<dbReference type="Pfam" id="PF00005">
    <property type="entry name" value="ABC_tran"/>
    <property type="match status" value="2"/>
</dbReference>
<reference evidence="5 6" key="1">
    <citation type="submission" date="2016-10" db="EMBL/GenBank/DDBJ databases">
        <authorList>
            <person name="de Groot N.N."/>
        </authorList>
    </citation>
    <scope>NUCLEOTIDE SEQUENCE [LARGE SCALE GENOMIC DNA]</scope>
    <source>
        <strain evidence="5 6">CGMCC 4.7037</strain>
    </source>
</reference>
<dbReference type="Proteomes" id="UP000236732">
    <property type="component" value="Unassembled WGS sequence"/>
</dbReference>